<organism evidence="2 3">
    <name type="scientific">Durusdinium trenchii</name>
    <dbReference type="NCBI Taxonomy" id="1381693"/>
    <lineage>
        <taxon>Eukaryota</taxon>
        <taxon>Sar</taxon>
        <taxon>Alveolata</taxon>
        <taxon>Dinophyceae</taxon>
        <taxon>Suessiales</taxon>
        <taxon>Symbiodiniaceae</taxon>
        <taxon>Durusdinium</taxon>
    </lineage>
</organism>
<proteinExistence type="predicted"/>
<protein>
    <submittedName>
        <fullName evidence="2">Uncharacterized protein</fullName>
    </submittedName>
</protein>
<evidence type="ECO:0000256" key="1">
    <source>
        <dbReference type="SAM" id="MobiDB-lite"/>
    </source>
</evidence>
<name>A0ABP0L3R4_9DINO</name>
<dbReference type="Proteomes" id="UP001642464">
    <property type="component" value="Unassembled WGS sequence"/>
</dbReference>
<evidence type="ECO:0000313" key="3">
    <source>
        <dbReference type="Proteomes" id="UP001642464"/>
    </source>
</evidence>
<gene>
    <name evidence="2" type="ORF">SCF082_LOCUS20545</name>
</gene>
<evidence type="ECO:0000313" key="2">
    <source>
        <dbReference type="EMBL" id="CAK9033578.1"/>
    </source>
</evidence>
<comment type="caution">
    <text evidence="2">The sequence shown here is derived from an EMBL/GenBank/DDBJ whole genome shotgun (WGS) entry which is preliminary data.</text>
</comment>
<keyword evidence="3" id="KW-1185">Reference proteome</keyword>
<feature type="region of interest" description="Disordered" evidence="1">
    <location>
        <begin position="68"/>
        <end position="90"/>
    </location>
</feature>
<accession>A0ABP0L3R4</accession>
<dbReference type="EMBL" id="CAXAMM010014369">
    <property type="protein sequence ID" value="CAK9033578.1"/>
    <property type="molecule type" value="Genomic_DNA"/>
</dbReference>
<reference evidence="2 3" key="1">
    <citation type="submission" date="2024-02" db="EMBL/GenBank/DDBJ databases">
        <authorList>
            <person name="Chen Y."/>
            <person name="Shah S."/>
            <person name="Dougan E. K."/>
            <person name="Thang M."/>
            <person name="Chan C."/>
        </authorList>
    </citation>
    <scope>NUCLEOTIDE SEQUENCE [LARGE SCALE GENOMIC DNA]</scope>
</reference>
<sequence length="232" mass="26875">MPSKACCQTTRVIQSTDDLEGFEAIRSEETWEIWKSEAGEDGVTLDQDLLRRIIGGLEDVRQVQFGLGESTGQRKRGAEDDPAAVAAKRRREEEKLKEQIDIRKGNRCWAHCLVRFTDRDGSLRAKKSDKPELGMIVKEEEGGYVQIQFESKEHETERLEMMKKKRYGRIKGWLRYPRFFEGQIQKVDPKWIQKTRPPPRLCSCVQQEWNHRCDCGITCTRGTTVKVWGVGQ</sequence>